<sequence length="236" mass="25949">MAATSIQHLPGNALIGCVLRRGLSLAVVLAQGFALHLPERERTGFHQPWRRGRFAQMGQDFVDGTGVGDEGDDSPLAAACSDERKDLIDPREQQCPGETGGVTEDRFRFPRCRAACRRTAPRGSARGELEFHEEDFEFCPACRSVTDPLMAACMPPTGGVLFSRLAVDQQRSWREVDAPGFDDTLLVELALDDLVAHQREDPAPQEERTRIPLPVHTRGAATIVALLARRARVQPS</sequence>
<name>A0A080M533_9PROT</name>
<evidence type="ECO:0000313" key="2">
    <source>
        <dbReference type="Proteomes" id="UP000021315"/>
    </source>
</evidence>
<dbReference type="Proteomes" id="UP000021315">
    <property type="component" value="Unassembled WGS sequence"/>
</dbReference>
<evidence type="ECO:0000313" key="1">
    <source>
        <dbReference type="EMBL" id="KFB76333.1"/>
    </source>
</evidence>
<proteinExistence type="predicted"/>
<dbReference type="AlphaFoldDB" id="A0A080M533"/>
<gene>
    <name evidence="1" type="ORF">AW06_002600</name>
</gene>
<reference evidence="1" key="1">
    <citation type="submission" date="2014-02" db="EMBL/GenBank/DDBJ databases">
        <title>Expanding our view of genomic diversity in Candidatus Accumulibacter clades.</title>
        <authorList>
            <person name="Skennerton C.T."/>
            <person name="Barr J.J."/>
            <person name="Slater F.R."/>
            <person name="Bond P.L."/>
            <person name="Tyson G.W."/>
        </authorList>
    </citation>
    <scope>NUCLEOTIDE SEQUENCE [LARGE SCALE GENOMIC DNA]</scope>
</reference>
<organism evidence="1 2">
    <name type="scientific">Candidatus Accumulibacter cognatus</name>
    <dbReference type="NCBI Taxonomy" id="2954383"/>
    <lineage>
        <taxon>Bacteria</taxon>
        <taxon>Pseudomonadati</taxon>
        <taxon>Pseudomonadota</taxon>
        <taxon>Betaproteobacteria</taxon>
        <taxon>Candidatus Accumulibacter</taxon>
    </lineage>
</organism>
<keyword evidence="2" id="KW-1185">Reference proteome</keyword>
<dbReference type="EMBL" id="JDST02000057">
    <property type="protein sequence ID" value="KFB76333.1"/>
    <property type="molecule type" value="Genomic_DNA"/>
</dbReference>
<protein>
    <submittedName>
        <fullName evidence="1">Uncharacterized protein</fullName>
    </submittedName>
</protein>
<comment type="caution">
    <text evidence="1">The sequence shown here is derived from an EMBL/GenBank/DDBJ whole genome shotgun (WGS) entry which is preliminary data.</text>
</comment>
<accession>A0A080M533</accession>